<dbReference type="RefSeq" id="WP_126376161.1">
    <property type="nucleotide sequence ID" value="NZ_AP017378.1"/>
</dbReference>
<accession>A0A2Z6AVB8</accession>
<dbReference type="GO" id="GO:0008270">
    <property type="term" value="F:zinc ion binding"/>
    <property type="evidence" value="ECO:0007669"/>
    <property type="project" value="UniProtKB-KW"/>
</dbReference>
<dbReference type="InterPro" id="IPR001258">
    <property type="entry name" value="NHL_repeat"/>
</dbReference>
<proteinExistence type="predicted"/>
<feature type="signal peptide" evidence="3">
    <location>
        <begin position="1"/>
        <end position="25"/>
    </location>
</feature>
<evidence type="ECO:0000256" key="2">
    <source>
        <dbReference type="PROSITE-ProRule" id="PRU00504"/>
    </source>
</evidence>
<dbReference type="Pfam" id="PF01436">
    <property type="entry name" value="NHL"/>
    <property type="match status" value="2"/>
</dbReference>
<dbReference type="GO" id="GO:0000209">
    <property type="term" value="P:protein polyubiquitination"/>
    <property type="evidence" value="ECO:0007669"/>
    <property type="project" value="TreeGrafter"/>
</dbReference>
<dbReference type="InterPro" id="IPR011042">
    <property type="entry name" value="6-blade_b-propeller_TolB-like"/>
</dbReference>
<dbReference type="EMBL" id="AP017378">
    <property type="protein sequence ID" value="BBD07177.1"/>
    <property type="molecule type" value="Genomic_DNA"/>
</dbReference>
<keyword evidence="3" id="KW-0732">Signal</keyword>
<protein>
    <recommendedName>
        <fullName evidence="6">NHL repeat containing protein</fullName>
    </recommendedName>
</protein>
<dbReference type="InterPro" id="IPR050952">
    <property type="entry name" value="TRIM-NHL_E3_ligases"/>
</dbReference>
<evidence type="ECO:0000313" key="5">
    <source>
        <dbReference type="Proteomes" id="UP000269883"/>
    </source>
</evidence>
<dbReference type="PANTHER" id="PTHR24104:SF25">
    <property type="entry name" value="PROTEIN LIN-41"/>
    <property type="match status" value="1"/>
</dbReference>
<reference evidence="4 5" key="1">
    <citation type="journal article" date="2018" name="Sci. Adv.">
        <title>Multi-heme cytochromes provide a pathway for survival in energy-limited environments.</title>
        <authorList>
            <person name="Deng X."/>
            <person name="Dohmae N."/>
            <person name="Nealson K.H."/>
            <person name="Hashimoto K."/>
            <person name="Okamoto A."/>
        </authorList>
    </citation>
    <scope>NUCLEOTIDE SEQUENCE [LARGE SCALE GENOMIC DNA]</scope>
    <source>
        <strain evidence="4 5">IS5</strain>
    </source>
</reference>
<dbReference type="GO" id="GO:0043161">
    <property type="term" value="P:proteasome-mediated ubiquitin-dependent protein catabolic process"/>
    <property type="evidence" value="ECO:0007669"/>
    <property type="project" value="TreeGrafter"/>
</dbReference>
<dbReference type="CDD" id="cd05819">
    <property type="entry name" value="NHL"/>
    <property type="match status" value="1"/>
</dbReference>
<dbReference type="KEGG" id="dfl:DFE_0451"/>
<sequence length="343" mass="37815">MNFLRLRSIRLMALLVLLGMVRLGAAEDVLPEDVPRSEEPAAMSHFSTQDENRAEKAVVMGTVFEDYEGLRMSFPSRVFVDRSNGEVYVVDGGNSRILVYTHDLYPLLSMGVSDGLESPVGVSVGSDGYVYVAQVPGKGGTQSRISVFNPALSWERDIVFQGFNGAESFRPRNVLVTPQGELYVSGDSFAGLVVLNADGVFVRLLSVEDSVGGEAPRQAMISDMELDASGRLYLLSEEMGRVYVFDGDGVLQRSFGKKGGGSGKLSRPRGIALDERERRVLVVDYMRHTVNVYSWEGEHLFDFGGKGWRDGWFQFPNDIGVDSVGDVLVADTFNNRVQVMRLE</sequence>
<feature type="repeat" description="NHL" evidence="2">
    <location>
        <begin position="300"/>
        <end position="343"/>
    </location>
</feature>
<keyword evidence="5" id="KW-1185">Reference proteome</keyword>
<dbReference type="GO" id="GO:0061630">
    <property type="term" value="F:ubiquitin protein ligase activity"/>
    <property type="evidence" value="ECO:0007669"/>
    <property type="project" value="TreeGrafter"/>
</dbReference>
<dbReference type="Proteomes" id="UP000269883">
    <property type="component" value="Chromosome"/>
</dbReference>
<feature type="chain" id="PRO_5016291779" description="NHL repeat containing protein" evidence="3">
    <location>
        <begin position="26"/>
        <end position="343"/>
    </location>
</feature>
<evidence type="ECO:0000256" key="1">
    <source>
        <dbReference type="ARBA" id="ARBA00022737"/>
    </source>
</evidence>
<dbReference type="PROSITE" id="PS51125">
    <property type="entry name" value="NHL"/>
    <property type="match status" value="2"/>
</dbReference>
<feature type="repeat" description="NHL" evidence="2">
    <location>
        <begin position="252"/>
        <end position="296"/>
    </location>
</feature>
<name>A0A2Z6AVB8_9BACT</name>
<dbReference type="PANTHER" id="PTHR24104">
    <property type="entry name" value="E3 UBIQUITIN-PROTEIN LIGASE NHLRC1-RELATED"/>
    <property type="match status" value="1"/>
</dbReference>
<dbReference type="Pfam" id="PF17170">
    <property type="entry name" value="DUF5128"/>
    <property type="match status" value="1"/>
</dbReference>
<evidence type="ECO:0000313" key="4">
    <source>
        <dbReference type="EMBL" id="BBD07177.1"/>
    </source>
</evidence>
<dbReference type="AlphaFoldDB" id="A0A2Z6AVB8"/>
<gene>
    <name evidence="4" type="ORF">DFE_0451</name>
</gene>
<evidence type="ECO:0000256" key="3">
    <source>
        <dbReference type="SAM" id="SignalP"/>
    </source>
</evidence>
<keyword evidence="1" id="KW-0677">Repeat</keyword>
<dbReference type="SUPFAM" id="SSF101898">
    <property type="entry name" value="NHL repeat"/>
    <property type="match status" value="1"/>
</dbReference>
<evidence type="ECO:0008006" key="6">
    <source>
        <dbReference type="Google" id="ProtNLM"/>
    </source>
</evidence>
<dbReference type="Gene3D" id="2.120.10.30">
    <property type="entry name" value="TolB, C-terminal domain"/>
    <property type="match status" value="2"/>
</dbReference>
<organism evidence="4 5">
    <name type="scientific">Desulfovibrio ferrophilus</name>
    <dbReference type="NCBI Taxonomy" id="241368"/>
    <lineage>
        <taxon>Bacteria</taxon>
        <taxon>Pseudomonadati</taxon>
        <taxon>Thermodesulfobacteriota</taxon>
        <taxon>Desulfovibrionia</taxon>
        <taxon>Desulfovibrionales</taxon>
        <taxon>Desulfovibrionaceae</taxon>
        <taxon>Desulfovibrio</taxon>
    </lineage>
</organism>
<dbReference type="OrthoDB" id="9792285at2"/>